<protein>
    <submittedName>
        <fullName evidence="2">Nicotinamide-nucleotide amidohydrolase PncC</fullName>
    </submittedName>
</protein>
<sequence>MFDDALLARATALVAAYAKAGTRIATAESCTGGLVAGLLTAVPGSSAVVERGFVTYSNEAKSEAIGVPAELIEAHGAVSEAVARAMADGALAASRADVAVAITGIAGPGGGSAAKPVGLVHFGLATRGGVHHLERRYGDLGRAEIRRRAVLDALDLLESAL</sequence>
<accession>A0ABQ4QHE9</accession>
<keyword evidence="3" id="KW-1185">Reference proteome</keyword>
<name>A0ABQ4QHE9_9HYPH</name>
<proteinExistence type="predicted"/>
<dbReference type="Proteomes" id="UP001055117">
    <property type="component" value="Unassembled WGS sequence"/>
</dbReference>
<dbReference type="EMBL" id="BPQG01000036">
    <property type="protein sequence ID" value="GJD44670.1"/>
    <property type="molecule type" value="Genomic_DNA"/>
</dbReference>
<organism evidence="2 3">
    <name type="scientific">Methylobacterium cerastii</name>
    <dbReference type="NCBI Taxonomy" id="932741"/>
    <lineage>
        <taxon>Bacteria</taxon>
        <taxon>Pseudomonadati</taxon>
        <taxon>Pseudomonadota</taxon>
        <taxon>Alphaproteobacteria</taxon>
        <taxon>Hyphomicrobiales</taxon>
        <taxon>Methylobacteriaceae</taxon>
        <taxon>Methylobacterium</taxon>
    </lineage>
</organism>
<comment type="caution">
    <text evidence="2">The sequence shown here is derived from an EMBL/GenBank/DDBJ whole genome shotgun (WGS) entry which is preliminary data.</text>
</comment>
<feature type="domain" description="CinA C-terminal" evidence="1">
    <location>
        <begin position="11"/>
        <end position="160"/>
    </location>
</feature>
<evidence type="ECO:0000313" key="2">
    <source>
        <dbReference type="EMBL" id="GJD44670.1"/>
    </source>
</evidence>
<dbReference type="Gene3D" id="3.90.950.20">
    <property type="entry name" value="CinA-like"/>
    <property type="match status" value="1"/>
</dbReference>
<gene>
    <name evidence="2" type="primary">pncC</name>
    <name evidence="2" type="ORF">AFCDBAGC_2537</name>
</gene>
<evidence type="ECO:0000259" key="1">
    <source>
        <dbReference type="Pfam" id="PF02464"/>
    </source>
</evidence>
<reference evidence="2 3" key="1">
    <citation type="journal article" date="2021" name="Front. Microbiol.">
        <title>Comprehensive Comparative Genomics and Phenotyping of Methylobacterium Species.</title>
        <authorList>
            <person name="Alessa O."/>
            <person name="Ogura Y."/>
            <person name="Fujitani Y."/>
            <person name="Takami H."/>
            <person name="Hayashi T."/>
            <person name="Sahin N."/>
            <person name="Tani A."/>
        </authorList>
    </citation>
    <scope>NUCLEOTIDE SEQUENCE [LARGE SCALE GENOMIC DNA]</scope>
    <source>
        <strain evidence="2 3">DSM 23679</strain>
    </source>
</reference>
<dbReference type="SUPFAM" id="SSF142433">
    <property type="entry name" value="CinA-like"/>
    <property type="match status" value="1"/>
</dbReference>
<dbReference type="InterPro" id="IPR036653">
    <property type="entry name" value="CinA-like_C"/>
</dbReference>
<evidence type="ECO:0000313" key="3">
    <source>
        <dbReference type="Proteomes" id="UP001055117"/>
    </source>
</evidence>
<dbReference type="Pfam" id="PF02464">
    <property type="entry name" value="CinA"/>
    <property type="match status" value="1"/>
</dbReference>
<dbReference type="NCBIfam" id="TIGR00199">
    <property type="entry name" value="PncC_domain"/>
    <property type="match status" value="1"/>
</dbReference>
<dbReference type="InterPro" id="IPR008136">
    <property type="entry name" value="CinA_C"/>
</dbReference>
<dbReference type="RefSeq" id="WP_147829610.1">
    <property type="nucleotide sequence ID" value="NZ_BPQG01000036.1"/>
</dbReference>